<dbReference type="EMBL" id="CP088295">
    <property type="protein sequence ID" value="UUY03208.1"/>
    <property type="molecule type" value="Genomic_DNA"/>
</dbReference>
<accession>A0ABY5PEZ5</accession>
<name>A0ABY5PEZ5_9ACTN</name>
<evidence type="ECO:0000256" key="1">
    <source>
        <dbReference type="SAM" id="SignalP"/>
    </source>
</evidence>
<evidence type="ECO:0000313" key="3">
    <source>
        <dbReference type="Proteomes" id="UP001058860"/>
    </source>
</evidence>
<feature type="signal peptide" evidence="1">
    <location>
        <begin position="1"/>
        <end position="24"/>
    </location>
</feature>
<keyword evidence="3" id="KW-1185">Reference proteome</keyword>
<reference evidence="3" key="1">
    <citation type="submission" date="2021-11" db="EMBL/GenBank/DDBJ databases">
        <title>Cultivation dependent microbiological survey of springs from the worlds oldest radium mine currently devoted to the extraction of radon-saturated water.</title>
        <authorList>
            <person name="Kapinusova G."/>
            <person name="Smrhova T."/>
            <person name="Strejcek M."/>
            <person name="Suman J."/>
            <person name="Jani K."/>
            <person name="Pajer P."/>
            <person name="Uhlik O."/>
        </authorList>
    </citation>
    <scope>NUCLEOTIDE SEQUENCE [LARGE SCALE GENOMIC DNA]</scope>
    <source>
        <strain evidence="3">J379</strain>
    </source>
</reference>
<sequence>MTTRILAPAAAAAALFAFPAAAMAEPVQDLTVKASPTKASTTKSPKSVALNVSLGSRETTPGAQPPTLSSVDLFFPAGSKYNGDLFPKCSSSSISAAKSTADCPSGSIVGKGKAAGLAPGPITQNDLTIVAANGGKNTVNLFVEGTSPLRIQSNIVGQLSKGSGDYGLKLKVNVPQNLQEPAPGVPVAITLFQVKIQKSIKVKGKTRGLVEITSCKGGQWKSKGDFRYAGGAPSTTVNVSQKCTK</sequence>
<feature type="chain" id="PRO_5046840289" evidence="1">
    <location>
        <begin position="25"/>
        <end position="245"/>
    </location>
</feature>
<gene>
    <name evidence="2" type="ORF">LRS13_21445</name>
</gene>
<organism evidence="2 3">
    <name type="scientific">Svornostia abyssi</name>
    <dbReference type="NCBI Taxonomy" id="2898438"/>
    <lineage>
        <taxon>Bacteria</taxon>
        <taxon>Bacillati</taxon>
        <taxon>Actinomycetota</taxon>
        <taxon>Thermoleophilia</taxon>
        <taxon>Solirubrobacterales</taxon>
        <taxon>Baekduiaceae</taxon>
        <taxon>Svornostia</taxon>
    </lineage>
</organism>
<keyword evidence="1" id="KW-0732">Signal</keyword>
<dbReference type="Proteomes" id="UP001058860">
    <property type="component" value="Chromosome"/>
</dbReference>
<evidence type="ECO:0000313" key="2">
    <source>
        <dbReference type="EMBL" id="UUY03208.1"/>
    </source>
</evidence>
<dbReference type="RefSeq" id="WP_353863720.1">
    <property type="nucleotide sequence ID" value="NZ_CP088295.1"/>
</dbReference>
<protein>
    <submittedName>
        <fullName evidence="2">Uncharacterized protein</fullName>
    </submittedName>
</protein>
<proteinExistence type="predicted"/>